<dbReference type="AlphaFoldDB" id="A0A450VLP5"/>
<gene>
    <name evidence="1" type="ORF">BECKH772A_GA0070896_102683</name>
    <name evidence="2" type="ORF">BECKH772B_GA0070898_103061</name>
    <name evidence="3" type="ORF">BECKH772C_GA0070978_102981</name>
</gene>
<dbReference type="Pfam" id="PF07813">
    <property type="entry name" value="LTXXQ"/>
    <property type="match status" value="1"/>
</dbReference>
<organism evidence="3">
    <name type="scientific">Candidatus Kentrum eta</name>
    <dbReference type="NCBI Taxonomy" id="2126337"/>
    <lineage>
        <taxon>Bacteria</taxon>
        <taxon>Pseudomonadati</taxon>
        <taxon>Pseudomonadota</taxon>
        <taxon>Gammaproteobacteria</taxon>
        <taxon>Candidatus Kentrum</taxon>
    </lineage>
</organism>
<reference evidence="3" key="1">
    <citation type="submission" date="2019-02" db="EMBL/GenBank/DDBJ databases">
        <authorList>
            <person name="Gruber-Vodicka R. H."/>
            <person name="Seah K. B. B."/>
        </authorList>
    </citation>
    <scope>NUCLEOTIDE SEQUENCE</scope>
    <source>
        <strain evidence="3">BECK_SA2B12</strain>
        <strain evidence="1">BECK_SA2B15</strain>
        <strain evidence="2">BECK_SA2B20</strain>
    </source>
</reference>
<dbReference type="EMBL" id="CAADFG010000268">
    <property type="protein sequence ID" value="VFK02376.1"/>
    <property type="molecule type" value="Genomic_DNA"/>
</dbReference>
<dbReference type="EMBL" id="CAADFI010000306">
    <property type="protein sequence ID" value="VFK02812.1"/>
    <property type="molecule type" value="Genomic_DNA"/>
</dbReference>
<dbReference type="GO" id="GO:0042597">
    <property type="term" value="C:periplasmic space"/>
    <property type="evidence" value="ECO:0007669"/>
    <property type="project" value="InterPro"/>
</dbReference>
<evidence type="ECO:0000313" key="3">
    <source>
        <dbReference type="EMBL" id="VFK05728.1"/>
    </source>
</evidence>
<protein>
    <submittedName>
        <fullName evidence="3">LTXXQ motif family protein</fullName>
    </submittedName>
</protein>
<dbReference type="EMBL" id="CAADFJ010000298">
    <property type="protein sequence ID" value="VFK05728.1"/>
    <property type="molecule type" value="Genomic_DNA"/>
</dbReference>
<sequence>MGCCGMGLGADIPQSLQVPGLSDEQRKKIYDILDKLRRNHWELMGKNMDYSAELRDLYRAERLDAKAIGAVYGKIFDIKRQMIESGIEAKQKAMDLLTDEQRKQLRSYGKRG</sequence>
<proteinExistence type="predicted"/>
<evidence type="ECO:0000313" key="2">
    <source>
        <dbReference type="EMBL" id="VFK02812.1"/>
    </source>
</evidence>
<evidence type="ECO:0000313" key="1">
    <source>
        <dbReference type="EMBL" id="VFK02376.1"/>
    </source>
</evidence>
<dbReference type="Gene3D" id="1.20.120.1490">
    <property type="match status" value="1"/>
</dbReference>
<dbReference type="InterPro" id="IPR012899">
    <property type="entry name" value="LTXXQ"/>
</dbReference>
<name>A0A450VLP5_9GAMM</name>
<accession>A0A450VLP5</accession>